<dbReference type="HOGENOM" id="CLU_448200_0_0_1"/>
<feature type="transmembrane region" description="Helical" evidence="2">
    <location>
        <begin position="613"/>
        <end position="636"/>
    </location>
</feature>
<evidence type="ECO:0000256" key="1">
    <source>
        <dbReference type="SAM" id="MobiDB-lite"/>
    </source>
</evidence>
<reference evidence="4" key="2">
    <citation type="submission" date="2024-10" db="UniProtKB">
        <authorList>
            <consortium name="EnsemblProtists"/>
        </authorList>
    </citation>
    <scope>IDENTIFICATION</scope>
</reference>
<dbReference type="InterPro" id="IPR014710">
    <property type="entry name" value="RmlC-like_jellyroll"/>
</dbReference>
<proteinExistence type="predicted"/>
<organism evidence="4 5">
    <name type="scientific">Emiliania huxleyi (strain CCMP1516)</name>
    <dbReference type="NCBI Taxonomy" id="280463"/>
    <lineage>
        <taxon>Eukaryota</taxon>
        <taxon>Haptista</taxon>
        <taxon>Haptophyta</taxon>
        <taxon>Prymnesiophyceae</taxon>
        <taxon>Isochrysidales</taxon>
        <taxon>Noelaerhabdaceae</taxon>
        <taxon>Emiliania</taxon>
    </lineage>
</organism>
<dbReference type="eggNOG" id="ENOG502SG9E">
    <property type="taxonomic scope" value="Eukaryota"/>
</dbReference>
<dbReference type="KEGG" id="ehx:EMIHUDRAFT_352537"/>
<feature type="region of interest" description="Disordered" evidence="1">
    <location>
        <begin position="436"/>
        <end position="457"/>
    </location>
</feature>
<name>A0A0D3K8A9_EMIH1</name>
<dbReference type="GeneID" id="17277267"/>
<sequence>MSVTVQAFGWGLLSSCSVLLGCAVGLVRLPGPTTRAVLMSFGGGALIQAVTIELFGELLHEQAKAPGDPSDNNGVKITFYGIGMGIVGGLMFASLNKVLNEGGGFLRRLNTAQGAMSLLKRVQRRKAVRLLKRVPAFAPLSEPVLRKLADKMEKEPWRSGQPLLRRGAAQAGLYFVASGAALVELPADDTTDAAPTDDDGGGGKTFAPSHVTARSPSPVALSSASRVQIADVADPPDAVPAARTVKYVVPKDGIFGDAVLLGLGAPLPLTASVLTTGKALHLPHEDIAHALGIAPRPALADPAAEAEAWAAEVAGAAGRGPQCHLLGPFGVAGAFLARLVSSAPRDEPPAASAGGTESGTGPGLRRPSAVDLLEAAEADELEGGAGKGEAFAALGWRTVEAWGAAAGGSQDGGSNLGSRAASGLFSLPSKLGLSRSNSRTNLADGGQPGGSSASLHKRPTSFFLSRANTFLSFKPKQRDAVAVASVIAEGGTAASLTDELRAEVDHAAHGKTAALVIWCGMLADGIPESLVIGMLANLTPEAYPSLVGFVAAVALANLPEAMSASGTLKACGMPTWKIWAMWLTMFCGTGAGAIVGSAAFAPPTNEAEELAAAYGFATIVGLCGGATIAMVSNTLLPEACELGGDVVGLATLMGFMAAMAVKSAGIAIGGEGSHEGAACAYGANSSAAH</sequence>
<keyword evidence="5" id="KW-1185">Reference proteome</keyword>
<feature type="transmembrane region" description="Helical" evidence="2">
    <location>
        <begin position="642"/>
        <end position="661"/>
    </location>
</feature>
<accession>A0A0D3K8A9</accession>
<feature type="domain" description="Cyclic nucleotide-binding" evidence="3">
    <location>
        <begin position="136"/>
        <end position="232"/>
    </location>
</feature>
<dbReference type="EnsemblProtists" id="EOD31994">
    <property type="protein sequence ID" value="EOD31994"/>
    <property type="gene ID" value="EMIHUDRAFT_352537"/>
</dbReference>
<evidence type="ECO:0000313" key="4">
    <source>
        <dbReference type="EnsemblProtists" id="EOD31994"/>
    </source>
</evidence>
<evidence type="ECO:0000313" key="5">
    <source>
        <dbReference type="Proteomes" id="UP000013827"/>
    </source>
</evidence>
<feature type="transmembrane region" description="Helical" evidence="2">
    <location>
        <begin position="6"/>
        <end position="29"/>
    </location>
</feature>
<keyword evidence="2" id="KW-1133">Transmembrane helix</keyword>
<dbReference type="AlphaFoldDB" id="A0A0D3K8A9"/>
<evidence type="ECO:0000259" key="3">
    <source>
        <dbReference type="PROSITE" id="PS50042"/>
    </source>
</evidence>
<dbReference type="SUPFAM" id="SSF51206">
    <property type="entry name" value="cAMP-binding domain-like"/>
    <property type="match status" value="1"/>
</dbReference>
<dbReference type="PaxDb" id="2903-EOD31994"/>
<dbReference type="InterPro" id="IPR018490">
    <property type="entry name" value="cNMP-bd_dom_sf"/>
</dbReference>
<dbReference type="PROSITE" id="PS50042">
    <property type="entry name" value="CNMP_BINDING_3"/>
    <property type="match status" value="1"/>
</dbReference>
<feature type="region of interest" description="Disordered" evidence="1">
    <location>
        <begin position="345"/>
        <end position="366"/>
    </location>
</feature>
<protein>
    <recommendedName>
        <fullName evidence="3">Cyclic nucleotide-binding domain-containing protein</fullName>
    </recommendedName>
</protein>
<keyword evidence="2" id="KW-0472">Membrane</keyword>
<keyword evidence="2" id="KW-0812">Transmembrane</keyword>
<dbReference type="Gene3D" id="2.60.120.10">
    <property type="entry name" value="Jelly Rolls"/>
    <property type="match status" value="1"/>
</dbReference>
<feature type="transmembrane region" description="Helical" evidence="2">
    <location>
        <begin position="579"/>
        <end position="601"/>
    </location>
</feature>
<feature type="region of interest" description="Disordered" evidence="1">
    <location>
        <begin position="189"/>
        <end position="215"/>
    </location>
</feature>
<feature type="transmembrane region" description="Helical" evidence="2">
    <location>
        <begin position="79"/>
        <end position="99"/>
    </location>
</feature>
<dbReference type="OMA" id="TIGIMIC"/>
<feature type="compositionally biased region" description="Acidic residues" evidence="1">
    <location>
        <begin position="189"/>
        <end position="200"/>
    </location>
</feature>
<dbReference type="Proteomes" id="UP000013827">
    <property type="component" value="Unassembled WGS sequence"/>
</dbReference>
<dbReference type="RefSeq" id="XP_005784423.1">
    <property type="nucleotide sequence ID" value="XM_005784366.1"/>
</dbReference>
<evidence type="ECO:0000256" key="2">
    <source>
        <dbReference type="SAM" id="Phobius"/>
    </source>
</evidence>
<reference evidence="5" key="1">
    <citation type="journal article" date="2013" name="Nature">
        <title>Pan genome of the phytoplankton Emiliania underpins its global distribution.</title>
        <authorList>
            <person name="Read B.A."/>
            <person name="Kegel J."/>
            <person name="Klute M.J."/>
            <person name="Kuo A."/>
            <person name="Lefebvre S.C."/>
            <person name="Maumus F."/>
            <person name="Mayer C."/>
            <person name="Miller J."/>
            <person name="Monier A."/>
            <person name="Salamov A."/>
            <person name="Young J."/>
            <person name="Aguilar M."/>
            <person name="Claverie J.M."/>
            <person name="Frickenhaus S."/>
            <person name="Gonzalez K."/>
            <person name="Herman E.K."/>
            <person name="Lin Y.C."/>
            <person name="Napier J."/>
            <person name="Ogata H."/>
            <person name="Sarno A.F."/>
            <person name="Shmutz J."/>
            <person name="Schroeder D."/>
            <person name="de Vargas C."/>
            <person name="Verret F."/>
            <person name="von Dassow P."/>
            <person name="Valentin K."/>
            <person name="Van de Peer Y."/>
            <person name="Wheeler G."/>
            <person name="Dacks J.B."/>
            <person name="Delwiche C.F."/>
            <person name="Dyhrman S.T."/>
            <person name="Glockner G."/>
            <person name="John U."/>
            <person name="Richards T."/>
            <person name="Worden A.Z."/>
            <person name="Zhang X."/>
            <person name="Grigoriev I.V."/>
            <person name="Allen A.E."/>
            <person name="Bidle K."/>
            <person name="Borodovsky M."/>
            <person name="Bowler C."/>
            <person name="Brownlee C."/>
            <person name="Cock J.M."/>
            <person name="Elias M."/>
            <person name="Gladyshev V.N."/>
            <person name="Groth M."/>
            <person name="Guda C."/>
            <person name="Hadaegh A."/>
            <person name="Iglesias-Rodriguez M.D."/>
            <person name="Jenkins J."/>
            <person name="Jones B.M."/>
            <person name="Lawson T."/>
            <person name="Leese F."/>
            <person name="Lindquist E."/>
            <person name="Lobanov A."/>
            <person name="Lomsadze A."/>
            <person name="Malik S.B."/>
            <person name="Marsh M.E."/>
            <person name="Mackinder L."/>
            <person name="Mock T."/>
            <person name="Mueller-Roeber B."/>
            <person name="Pagarete A."/>
            <person name="Parker M."/>
            <person name="Probert I."/>
            <person name="Quesneville H."/>
            <person name="Raines C."/>
            <person name="Rensing S.A."/>
            <person name="Riano-Pachon D.M."/>
            <person name="Richier S."/>
            <person name="Rokitta S."/>
            <person name="Shiraiwa Y."/>
            <person name="Soanes D.M."/>
            <person name="van der Giezen M."/>
            <person name="Wahlund T.M."/>
            <person name="Williams B."/>
            <person name="Wilson W."/>
            <person name="Wolfe G."/>
            <person name="Wurch L.L."/>
        </authorList>
    </citation>
    <scope>NUCLEOTIDE SEQUENCE</scope>
</reference>
<dbReference type="InterPro" id="IPR000595">
    <property type="entry name" value="cNMP-bd_dom"/>
</dbReference>